<reference evidence="1 2" key="1">
    <citation type="journal article" date="2022" name="Nat. Ecol. Evol.">
        <title>A masculinizing supergene underlies an exaggerated male reproductive morph in a spider.</title>
        <authorList>
            <person name="Hendrickx F."/>
            <person name="De Corte Z."/>
            <person name="Sonet G."/>
            <person name="Van Belleghem S.M."/>
            <person name="Kostlbacher S."/>
            <person name="Vangestel C."/>
        </authorList>
    </citation>
    <scope>NUCLEOTIDE SEQUENCE [LARGE SCALE GENOMIC DNA]</scope>
    <source>
        <strain evidence="1">W744_W776</strain>
    </source>
</reference>
<name>A0AAV6V4B7_9ARAC</name>
<evidence type="ECO:0000313" key="1">
    <source>
        <dbReference type="EMBL" id="KAG8191504.1"/>
    </source>
</evidence>
<keyword evidence="2" id="KW-1185">Reference proteome</keyword>
<dbReference type="Proteomes" id="UP000827092">
    <property type="component" value="Unassembled WGS sequence"/>
</dbReference>
<sequence>MLDTAKENRRQGSPLLLTFHPSTWKSGRRIYRGVRGADGRFHSPCEGWLGLATKSNNWLTDQVALYFHIPHPLAARVRHTTHTWGFLT</sequence>
<organism evidence="1 2">
    <name type="scientific">Oedothorax gibbosus</name>
    <dbReference type="NCBI Taxonomy" id="931172"/>
    <lineage>
        <taxon>Eukaryota</taxon>
        <taxon>Metazoa</taxon>
        <taxon>Ecdysozoa</taxon>
        <taxon>Arthropoda</taxon>
        <taxon>Chelicerata</taxon>
        <taxon>Arachnida</taxon>
        <taxon>Araneae</taxon>
        <taxon>Araneomorphae</taxon>
        <taxon>Entelegynae</taxon>
        <taxon>Araneoidea</taxon>
        <taxon>Linyphiidae</taxon>
        <taxon>Erigoninae</taxon>
        <taxon>Oedothorax</taxon>
    </lineage>
</organism>
<protein>
    <recommendedName>
        <fullName evidence="3">Transposase</fullName>
    </recommendedName>
</protein>
<evidence type="ECO:0000313" key="2">
    <source>
        <dbReference type="Proteomes" id="UP000827092"/>
    </source>
</evidence>
<proteinExistence type="predicted"/>
<dbReference type="EMBL" id="JAFNEN010000158">
    <property type="protein sequence ID" value="KAG8191504.1"/>
    <property type="molecule type" value="Genomic_DNA"/>
</dbReference>
<comment type="caution">
    <text evidence="1">The sequence shown here is derived from an EMBL/GenBank/DDBJ whole genome shotgun (WGS) entry which is preliminary data.</text>
</comment>
<dbReference type="AlphaFoldDB" id="A0AAV6V4B7"/>
<accession>A0AAV6V4B7</accession>
<evidence type="ECO:0008006" key="3">
    <source>
        <dbReference type="Google" id="ProtNLM"/>
    </source>
</evidence>
<gene>
    <name evidence="1" type="ORF">JTE90_019568</name>
</gene>